<protein>
    <submittedName>
        <fullName evidence="1">Uncharacterized protein</fullName>
    </submittedName>
</protein>
<dbReference type="PANTHER" id="PTHR34924:SF1">
    <property type="entry name" value="PROTEIN FAM166C"/>
    <property type="match status" value="1"/>
</dbReference>
<dbReference type="EMBL" id="OV121133">
    <property type="protein sequence ID" value="CAH0552182.1"/>
    <property type="molecule type" value="Genomic_DNA"/>
</dbReference>
<evidence type="ECO:0000313" key="1">
    <source>
        <dbReference type="EMBL" id="CAH0552182.1"/>
    </source>
</evidence>
<reference evidence="1" key="1">
    <citation type="submission" date="2021-12" db="EMBL/GenBank/DDBJ databases">
        <authorList>
            <person name="King R."/>
        </authorList>
    </citation>
    <scope>NUCLEOTIDE SEQUENCE</scope>
</reference>
<dbReference type="AlphaFoldDB" id="A0A9P0B085"/>
<dbReference type="InterPro" id="IPR052329">
    <property type="entry name" value="CIMIP2C"/>
</dbReference>
<name>A0A9P0B085_BRAAE</name>
<gene>
    <name evidence="1" type="ORF">MELIAE_LOCUS4615</name>
</gene>
<evidence type="ECO:0000313" key="2">
    <source>
        <dbReference type="Proteomes" id="UP001154078"/>
    </source>
</evidence>
<organism evidence="1 2">
    <name type="scientific">Brassicogethes aeneus</name>
    <name type="common">Rape pollen beetle</name>
    <name type="synonym">Meligethes aeneus</name>
    <dbReference type="NCBI Taxonomy" id="1431903"/>
    <lineage>
        <taxon>Eukaryota</taxon>
        <taxon>Metazoa</taxon>
        <taxon>Ecdysozoa</taxon>
        <taxon>Arthropoda</taxon>
        <taxon>Hexapoda</taxon>
        <taxon>Insecta</taxon>
        <taxon>Pterygota</taxon>
        <taxon>Neoptera</taxon>
        <taxon>Endopterygota</taxon>
        <taxon>Coleoptera</taxon>
        <taxon>Polyphaga</taxon>
        <taxon>Cucujiformia</taxon>
        <taxon>Nitidulidae</taxon>
        <taxon>Meligethinae</taxon>
        <taxon>Brassicogethes</taxon>
    </lineage>
</organism>
<proteinExistence type="predicted"/>
<sequence>MVAGKGPPAFGPPQAPEYMGAAPYTKSLTSRYDYHQSYRNEKLSRIITPRYEWGMLDIRYTAPSGAISNDKFLKMPMPEFSMLDKGRAQEVDNLYIACQNHRDQYKDHSRTLQPMDYFKPPTYLYQCPTDPTSTYLKYPDIHVEYKKPAVFPLTLERSYRSPLYPDRALTGIYNPTSDISYKR</sequence>
<keyword evidence="2" id="KW-1185">Reference proteome</keyword>
<dbReference type="Proteomes" id="UP001154078">
    <property type="component" value="Chromosome 2"/>
</dbReference>
<dbReference type="OrthoDB" id="8181742at2759"/>
<dbReference type="PANTHER" id="PTHR34924">
    <property type="entry name" value="UPF0573 PROTEIN C2ORF70"/>
    <property type="match status" value="1"/>
</dbReference>
<accession>A0A9P0B085</accession>